<dbReference type="GO" id="GO:0030246">
    <property type="term" value="F:carbohydrate binding"/>
    <property type="evidence" value="ECO:0007669"/>
    <property type="project" value="InterPro"/>
</dbReference>
<dbReference type="GeneID" id="78343213"/>
<keyword evidence="13 14" id="KW-0119">Carbohydrate metabolism</keyword>
<feature type="signal peptide" evidence="18">
    <location>
        <begin position="1"/>
        <end position="24"/>
    </location>
</feature>
<evidence type="ECO:0000256" key="14">
    <source>
        <dbReference type="PIRNR" id="PIRNR005096"/>
    </source>
</evidence>
<dbReference type="GO" id="GO:0004034">
    <property type="term" value="F:aldose 1-epimerase activity"/>
    <property type="evidence" value="ECO:0007669"/>
    <property type="project" value="UniProtKB-EC"/>
</dbReference>
<dbReference type="AlphaFoldDB" id="A0A4Y1WY72"/>
<dbReference type="UniPathway" id="UPA00242"/>
<dbReference type="EC" id="5.1.3.3" evidence="7 14"/>
<evidence type="ECO:0000313" key="20">
    <source>
        <dbReference type="Proteomes" id="UP000318946"/>
    </source>
</evidence>
<dbReference type="Proteomes" id="UP000318946">
    <property type="component" value="Chromosome"/>
</dbReference>
<dbReference type="Gene3D" id="2.70.98.10">
    <property type="match status" value="1"/>
</dbReference>
<evidence type="ECO:0000256" key="7">
    <source>
        <dbReference type="ARBA" id="ARBA00013185"/>
    </source>
</evidence>
<dbReference type="RefSeq" id="WP_141413403.1">
    <property type="nucleotide sequence ID" value="NZ_AP019735.1"/>
</dbReference>
<dbReference type="PANTHER" id="PTHR10091">
    <property type="entry name" value="ALDOSE-1-EPIMERASE"/>
    <property type="match status" value="1"/>
</dbReference>
<comment type="similarity">
    <text evidence="5 14">Belongs to the aldose epimerase family.</text>
</comment>
<name>A0A4Y1WY72_9BACT</name>
<evidence type="ECO:0000256" key="1">
    <source>
        <dbReference type="ARBA" id="ARBA00001614"/>
    </source>
</evidence>
<dbReference type="EMBL" id="AP019735">
    <property type="protein sequence ID" value="BBL05186.1"/>
    <property type="molecule type" value="Genomic_DNA"/>
</dbReference>
<evidence type="ECO:0000256" key="17">
    <source>
        <dbReference type="PIRSR" id="PIRSR005096-3"/>
    </source>
</evidence>
<evidence type="ECO:0000256" key="18">
    <source>
        <dbReference type="SAM" id="SignalP"/>
    </source>
</evidence>
<feature type="active site" description="Proton donor" evidence="15">
    <location>
        <position position="207"/>
    </location>
</feature>
<evidence type="ECO:0000256" key="9">
    <source>
        <dbReference type="ARBA" id="ARBA00022490"/>
    </source>
</evidence>
<dbReference type="KEGG" id="acou:A5CBH24_24990"/>
<dbReference type="InterPro" id="IPR047215">
    <property type="entry name" value="Galactose_mutarotase-like"/>
</dbReference>
<comment type="subcellular location">
    <subcellularLocation>
        <location evidence="3">Cytoplasm</location>
    </subcellularLocation>
</comment>
<dbReference type="InterPro" id="IPR014718">
    <property type="entry name" value="GH-type_carb-bd"/>
</dbReference>
<dbReference type="GO" id="GO:0006006">
    <property type="term" value="P:glucose metabolic process"/>
    <property type="evidence" value="ECO:0007669"/>
    <property type="project" value="TreeGrafter"/>
</dbReference>
<comment type="cofactor">
    <cofactor evidence="2">
        <name>Ca(2+)</name>
        <dbReference type="ChEBI" id="CHEBI:29108"/>
    </cofactor>
</comment>
<dbReference type="NCBIfam" id="NF008277">
    <property type="entry name" value="PRK11055.1"/>
    <property type="match status" value="1"/>
</dbReference>
<evidence type="ECO:0000256" key="4">
    <source>
        <dbReference type="ARBA" id="ARBA00005028"/>
    </source>
</evidence>
<reference evidence="20" key="1">
    <citation type="submission" date="2019-06" db="EMBL/GenBank/DDBJ databases">
        <title>Alistipes onderdonkii subsp. vulgaris subsp. nov., Alistipes dispar sp. nov. and Alistipes communis sp. nov., isolated from human faeces, and creation of Alistipes onderdonkii subsp. onderdonkii subsp. nov.</title>
        <authorList>
            <person name="Sakamoto M."/>
            <person name="Ikeyama N."/>
            <person name="Ogata Y."/>
            <person name="Suda W."/>
            <person name="Iino T."/>
            <person name="Hattori M."/>
            <person name="Ohkuma M."/>
        </authorList>
    </citation>
    <scope>NUCLEOTIDE SEQUENCE [LARGE SCALE GENOMIC DNA]</scope>
    <source>
        <strain evidence="20">5CBH24</strain>
    </source>
</reference>
<comment type="pathway">
    <text evidence="4 14">Carbohydrate metabolism; hexose metabolism.</text>
</comment>
<dbReference type="PANTHER" id="PTHR10091:SF0">
    <property type="entry name" value="GALACTOSE MUTAROTASE"/>
    <property type="match status" value="1"/>
</dbReference>
<organism evidence="19 20">
    <name type="scientific">Alistipes communis</name>
    <dbReference type="NCBI Taxonomy" id="2585118"/>
    <lineage>
        <taxon>Bacteria</taxon>
        <taxon>Pseudomonadati</taxon>
        <taxon>Bacteroidota</taxon>
        <taxon>Bacteroidia</taxon>
        <taxon>Bacteroidales</taxon>
        <taxon>Rikenellaceae</taxon>
        <taxon>Alistipes</taxon>
    </lineage>
</organism>
<dbReference type="SUPFAM" id="SSF74650">
    <property type="entry name" value="Galactose mutarotase-like"/>
    <property type="match status" value="1"/>
</dbReference>
<evidence type="ECO:0000256" key="8">
    <source>
        <dbReference type="ARBA" id="ARBA00014165"/>
    </source>
</evidence>
<evidence type="ECO:0000256" key="12">
    <source>
        <dbReference type="ARBA" id="ARBA00023235"/>
    </source>
</evidence>
<feature type="binding site" evidence="16">
    <location>
        <position position="279"/>
    </location>
    <ligand>
        <name>beta-D-galactose</name>
        <dbReference type="ChEBI" id="CHEBI:27667"/>
    </ligand>
</feature>
<dbReference type="InterPro" id="IPR011013">
    <property type="entry name" value="Gal_mutarotase_sf_dom"/>
</dbReference>
<evidence type="ECO:0000313" key="19">
    <source>
        <dbReference type="EMBL" id="BBL05186.1"/>
    </source>
</evidence>
<evidence type="ECO:0000256" key="2">
    <source>
        <dbReference type="ARBA" id="ARBA00001913"/>
    </source>
</evidence>
<evidence type="ECO:0000256" key="13">
    <source>
        <dbReference type="ARBA" id="ARBA00023277"/>
    </source>
</evidence>
<evidence type="ECO:0000256" key="6">
    <source>
        <dbReference type="ARBA" id="ARBA00011245"/>
    </source>
</evidence>
<dbReference type="GO" id="GO:0005737">
    <property type="term" value="C:cytoplasm"/>
    <property type="evidence" value="ECO:0007669"/>
    <property type="project" value="UniProtKB-SubCell"/>
</dbReference>
<comment type="subunit">
    <text evidence="6">Monomer.</text>
</comment>
<dbReference type="PIRSF" id="PIRSF005096">
    <property type="entry name" value="GALM"/>
    <property type="match status" value="1"/>
</dbReference>
<feature type="active site" description="Proton acceptor" evidence="15">
    <location>
        <position position="344"/>
    </location>
</feature>
<accession>A0A4Y1WY72</accession>
<keyword evidence="20" id="KW-1185">Reference proteome</keyword>
<dbReference type="InterPro" id="IPR008183">
    <property type="entry name" value="Aldose_1/G6P_1-epimerase"/>
</dbReference>
<keyword evidence="10" id="KW-0597">Phosphoprotein</keyword>
<evidence type="ECO:0000256" key="15">
    <source>
        <dbReference type="PIRSR" id="PIRSR005096-1"/>
    </source>
</evidence>
<keyword evidence="12 14" id="KW-0413">Isomerase</keyword>
<sequence>MKKTLLCWLAALGAAAVIPACGGAAGDKSLSGLDRERFRSEVNGRPTDLYTLTNAAGMEVCITNFGGRIVSVMVPDRTGTLRDVVLGFDNIADYVRIPSDFGASIGRYANRIGHGRFVLDGDTVRLPVNNYGHCLHGGPDGWQYRVYEAHQPDPQSLALTLHSPDGDAGFPGAVTAKVVYRLTEDNAIDITYEATADRPTVVNLTNHSYFNLSGDPTHPILDNLLTIAADGYTPVDSTFLTLGRIDSVGGTPFDFRRPKAIGAEIDSDDEQLRNGHGYDHNWVLATAGDLSRPAARLVSPVSGIALEVFTDEPGIQVYVGNFLDGTVRGKHGIPYAHRTAVCLETQHYPDSPNKPQWPSVVLRPGETYHSRCIYRFSVDK</sequence>
<dbReference type="OrthoDB" id="9779408at2"/>
<feature type="binding site" evidence="17">
    <location>
        <begin position="110"/>
        <end position="111"/>
    </location>
    <ligand>
        <name>beta-D-galactose</name>
        <dbReference type="ChEBI" id="CHEBI:27667"/>
    </ligand>
</feature>
<evidence type="ECO:0000256" key="3">
    <source>
        <dbReference type="ARBA" id="ARBA00004496"/>
    </source>
</evidence>
<gene>
    <name evidence="19" type="ORF">A5CBH24_24990</name>
</gene>
<dbReference type="InterPro" id="IPR018052">
    <property type="entry name" value="Ald1_epimerase_CS"/>
</dbReference>
<dbReference type="Pfam" id="PF01263">
    <property type="entry name" value="Aldose_epim"/>
    <property type="match status" value="1"/>
</dbReference>
<dbReference type="GO" id="GO:0033499">
    <property type="term" value="P:galactose catabolic process via UDP-galactose, Leloir pathway"/>
    <property type="evidence" value="ECO:0007669"/>
    <property type="project" value="TreeGrafter"/>
</dbReference>
<evidence type="ECO:0000256" key="5">
    <source>
        <dbReference type="ARBA" id="ARBA00006206"/>
    </source>
</evidence>
<feature type="binding site" evidence="17">
    <location>
        <begin position="207"/>
        <end position="209"/>
    </location>
    <ligand>
        <name>beta-D-galactose</name>
        <dbReference type="ChEBI" id="CHEBI:27667"/>
    </ligand>
</feature>
<proteinExistence type="inferred from homology"/>
<protein>
    <recommendedName>
        <fullName evidence="8 14">Aldose 1-epimerase</fullName>
        <ecNumber evidence="7 14">5.1.3.3</ecNumber>
    </recommendedName>
</protein>
<dbReference type="CDD" id="cd09019">
    <property type="entry name" value="galactose_mutarotase_like"/>
    <property type="match status" value="1"/>
</dbReference>
<keyword evidence="9" id="KW-0963">Cytoplasm</keyword>
<keyword evidence="18" id="KW-0732">Signal</keyword>
<dbReference type="InterPro" id="IPR015443">
    <property type="entry name" value="Aldose_1-epimerase"/>
</dbReference>
<feature type="chain" id="PRO_5021266720" description="Aldose 1-epimerase" evidence="18">
    <location>
        <begin position="25"/>
        <end position="380"/>
    </location>
</feature>
<keyword evidence="11" id="KW-0106">Calcium</keyword>
<comment type="catalytic activity">
    <reaction evidence="1 14">
        <text>alpha-D-glucose = beta-D-glucose</text>
        <dbReference type="Rhea" id="RHEA:10264"/>
        <dbReference type="ChEBI" id="CHEBI:15903"/>
        <dbReference type="ChEBI" id="CHEBI:17925"/>
        <dbReference type="EC" id="5.1.3.3"/>
    </reaction>
</comment>
<dbReference type="FunFam" id="2.70.98.10:FF:000003">
    <property type="entry name" value="Aldose 1-epimerase"/>
    <property type="match status" value="1"/>
</dbReference>
<dbReference type="PROSITE" id="PS00545">
    <property type="entry name" value="ALDOSE_1_EPIMERASE"/>
    <property type="match status" value="1"/>
</dbReference>
<evidence type="ECO:0000256" key="11">
    <source>
        <dbReference type="ARBA" id="ARBA00022837"/>
    </source>
</evidence>
<evidence type="ECO:0000256" key="16">
    <source>
        <dbReference type="PIRSR" id="PIRSR005096-2"/>
    </source>
</evidence>
<evidence type="ECO:0000256" key="10">
    <source>
        <dbReference type="ARBA" id="ARBA00022553"/>
    </source>
</evidence>